<feature type="domain" description="STAS" evidence="1">
    <location>
        <begin position="15"/>
        <end position="110"/>
    </location>
</feature>
<protein>
    <submittedName>
        <fullName evidence="2">Anti-anti-sigma regulatory factor</fullName>
    </submittedName>
</protein>
<keyword evidence="3" id="KW-1185">Reference proteome</keyword>
<evidence type="ECO:0000313" key="2">
    <source>
        <dbReference type="EMBL" id="KDM93381.1"/>
    </source>
</evidence>
<organism evidence="2 3">
    <name type="scientific">Photobacterium galatheae</name>
    <dbReference type="NCBI Taxonomy" id="1654360"/>
    <lineage>
        <taxon>Bacteria</taxon>
        <taxon>Pseudomonadati</taxon>
        <taxon>Pseudomonadota</taxon>
        <taxon>Gammaproteobacteria</taxon>
        <taxon>Vibrionales</taxon>
        <taxon>Vibrionaceae</taxon>
        <taxon>Photobacterium</taxon>
    </lineage>
</organism>
<comment type="caution">
    <text evidence="2">The sequence shown here is derived from an EMBL/GenBank/DDBJ whole genome shotgun (WGS) entry which is preliminary data.</text>
</comment>
<dbReference type="EMBL" id="JMIB01000002">
    <property type="protein sequence ID" value="KDM93381.1"/>
    <property type="molecule type" value="Genomic_DNA"/>
</dbReference>
<dbReference type="InterPro" id="IPR002645">
    <property type="entry name" value="STAS_dom"/>
</dbReference>
<dbReference type="Pfam" id="PF01740">
    <property type="entry name" value="STAS"/>
    <property type="match status" value="1"/>
</dbReference>
<dbReference type="CDD" id="cd07043">
    <property type="entry name" value="STAS_anti-anti-sigma_factors"/>
    <property type="match status" value="1"/>
</dbReference>
<proteinExistence type="predicted"/>
<dbReference type="OrthoDB" id="9796076at2"/>
<dbReference type="RefSeq" id="WP_036747655.1">
    <property type="nucleotide sequence ID" value="NZ_JAGSGC010000001.1"/>
</dbReference>
<dbReference type="InterPro" id="IPR036513">
    <property type="entry name" value="STAS_dom_sf"/>
</dbReference>
<evidence type="ECO:0000259" key="1">
    <source>
        <dbReference type="PROSITE" id="PS50801"/>
    </source>
</evidence>
<dbReference type="PANTHER" id="PTHR33495">
    <property type="entry name" value="ANTI-SIGMA FACTOR ANTAGONIST TM_1081-RELATED-RELATED"/>
    <property type="match status" value="1"/>
</dbReference>
<dbReference type="PROSITE" id="PS50801">
    <property type="entry name" value="STAS"/>
    <property type="match status" value="1"/>
</dbReference>
<dbReference type="Proteomes" id="UP000027192">
    <property type="component" value="Unassembled WGS sequence"/>
</dbReference>
<gene>
    <name evidence="2" type="ORF">EA58_00490</name>
</gene>
<dbReference type="AlphaFoldDB" id="A0A066RW89"/>
<sequence length="110" mass="12518">MKLEYIQGKDSQITIVIQGEMDAEGCRDIQPYLDQIITQEKGPEITMDFNQVPFIDSSGIGAIVYLYKRLREQHCTLSLNQVHGQPLELLKLLRIDQAISINPYAPVTEK</sequence>
<accession>A0A066RW89</accession>
<dbReference type="GO" id="GO:0043856">
    <property type="term" value="F:anti-sigma factor antagonist activity"/>
    <property type="evidence" value="ECO:0007669"/>
    <property type="project" value="TreeGrafter"/>
</dbReference>
<dbReference type="Gene3D" id="3.30.750.24">
    <property type="entry name" value="STAS domain"/>
    <property type="match status" value="1"/>
</dbReference>
<dbReference type="PANTHER" id="PTHR33495:SF2">
    <property type="entry name" value="ANTI-SIGMA FACTOR ANTAGONIST TM_1081-RELATED"/>
    <property type="match status" value="1"/>
</dbReference>
<dbReference type="SUPFAM" id="SSF52091">
    <property type="entry name" value="SpoIIaa-like"/>
    <property type="match status" value="1"/>
</dbReference>
<name>A0A066RW89_9GAMM</name>
<evidence type="ECO:0000313" key="3">
    <source>
        <dbReference type="Proteomes" id="UP000027192"/>
    </source>
</evidence>
<dbReference type="STRING" id="1654360.EA58_00490"/>
<reference evidence="2 3" key="1">
    <citation type="submission" date="2014-04" db="EMBL/GenBank/DDBJ databases">
        <title>Draft genome sequence of Photobacterium halotolerans S2753: a solonamide, ngercheumicin and holomycin producer.</title>
        <authorList>
            <person name="Machado H.R."/>
            <person name="Gram L."/>
        </authorList>
    </citation>
    <scope>NUCLEOTIDE SEQUENCE [LARGE SCALE GENOMIC DNA]</scope>
    <source>
        <strain evidence="2 3">S2753</strain>
    </source>
</reference>